<evidence type="ECO:0000313" key="3">
    <source>
        <dbReference type="Proteomes" id="UP000255317"/>
    </source>
</evidence>
<keyword evidence="1" id="KW-0472">Membrane</keyword>
<dbReference type="AlphaFoldDB" id="A0A370QA48"/>
<dbReference type="EMBL" id="QRAO01000003">
    <property type="protein sequence ID" value="RDK85246.1"/>
    <property type="molecule type" value="Genomic_DNA"/>
</dbReference>
<sequence>MNMKSIHECEQRTMDKLFNYKLPNYWKKIGGGLFVLTLATLIGVKFMEGDFEITKDILKRVMLLSLFFIVLSREKQEDERVQHLRAKSFGMTFLITAVYILVQPIVNTVVGLLLGKKTEIFEDLGDFAILWYMLFVYILFFHVAKKNR</sequence>
<keyword evidence="1" id="KW-1133">Transmembrane helix</keyword>
<evidence type="ECO:0000256" key="1">
    <source>
        <dbReference type="SAM" id="Phobius"/>
    </source>
</evidence>
<dbReference type="Proteomes" id="UP000255317">
    <property type="component" value="Unassembled WGS sequence"/>
</dbReference>
<evidence type="ECO:0000313" key="2">
    <source>
        <dbReference type="EMBL" id="RDK85246.1"/>
    </source>
</evidence>
<keyword evidence="3" id="KW-1185">Reference proteome</keyword>
<accession>A0A370QA48</accession>
<comment type="caution">
    <text evidence="2">The sequence shown here is derived from an EMBL/GenBank/DDBJ whole genome shotgun (WGS) entry which is preliminary data.</text>
</comment>
<keyword evidence="1" id="KW-0812">Transmembrane</keyword>
<name>A0A370QA48_9FLAO</name>
<gene>
    <name evidence="2" type="ORF">C8D94_10364</name>
</gene>
<feature type="transmembrane region" description="Helical" evidence="1">
    <location>
        <begin position="92"/>
        <end position="115"/>
    </location>
</feature>
<reference evidence="2 3" key="1">
    <citation type="submission" date="2018-07" db="EMBL/GenBank/DDBJ databases">
        <title>Genomic Encyclopedia of Type Strains, Phase IV (KMG-IV): sequencing the most valuable type-strain genomes for metagenomic binning, comparative biology and taxonomic classification.</title>
        <authorList>
            <person name="Goeker M."/>
        </authorList>
    </citation>
    <scope>NUCLEOTIDE SEQUENCE [LARGE SCALE GENOMIC DNA]</scope>
    <source>
        <strain evidence="2 3">DSM 101478</strain>
    </source>
</reference>
<protein>
    <submittedName>
        <fullName evidence="2">Uncharacterized protein</fullName>
    </submittedName>
</protein>
<feature type="transmembrane region" description="Helical" evidence="1">
    <location>
        <begin position="127"/>
        <end position="144"/>
    </location>
</feature>
<organism evidence="2 3">
    <name type="scientific">Marinirhabdus gelatinilytica</name>
    <dbReference type="NCBI Taxonomy" id="1703343"/>
    <lineage>
        <taxon>Bacteria</taxon>
        <taxon>Pseudomonadati</taxon>
        <taxon>Bacteroidota</taxon>
        <taxon>Flavobacteriia</taxon>
        <taxon>Flavobacteriales</taxon>
        <taxon>Flavobacteriaceae</taxon>
    </lineage>
</organism>
<proteinExistence type="predicted"/>